<reference evidence="1 2" key="1">
    <citation type="submission" date="2011-11" db="EMBL/GenBank/DDBJ databases">
        <title>Complete genome sequence of thermophilic Geobacillus thermoleovorans CCB_US3_UF5.</title>
        <authorList>
            <person name="Muhd Sakaff M.K.L."/>
            <person name="Abdul Rahman A.Y."/>
            <person name="Saito J.A."/>
            <person name="Hou S."/>
            <person name="Alam M."/>
        </authorList>
    </citation>
    <scope>NUCLEOTIDE SEQUENCE [LARGE SCALE GENOMIC DNA]</scope>
    <source>
        <strain evidence="1 2">CCB_US3_UF5</strain>
    </source>
</reference>
<dbReference type="EMBL" id="CP003125">
    <property type="protein sequence ID" value="AEV19292.1"/>
    <property type="molecule type" value="Genomic_DNA"/>
</dbReference>
<dbReference type="RefSeq" id="WP_014195818.1">
    <property type="nucleotide sequence ID" value="NC_016593.1"/>
</dbReference>
<proteinExistence type="predicted"/>
<keyword evidence="2" id="KW-1185">Reference proteome</keyword>
<evidence type="ECO:0000313" key="2">
    <source>
        <dbReference type="Proteomes" id="UP000005636"/>
    </source>
</evidence>
<organism evidence="1 2">
    <name type="scientific">Geobacillus thermoleovorans CCB_US3_UF5</name>
    <dbReference type="NCBI Taxonomy" id="1111068"/>
    <lineage>
        <taxon>Bacteria</taxon>
        <taxon>Bacillati</taxon>
        <taxon>Bacillota</taxon>
        <taxon>Bacilli</taxon>
        <taxon>Bacillales</taxon>
        <taxon>Anoxybacillaceae</taxon>
        <taxon>Geobacillus</taxon>
        <taxon>Geobacillus thermoleovorans group</taxon>
    </lineage>
</organism>
<protein>
    <recommendedName>
        <fullName evidence="3">Alpha/beta hydrolase</fullName>
    </recommendedName>
</protein>
<gene>
    <name evidence="1" type="ORF">GTCCBUS3UF5_19840</name>
</gene>
<evidence type="ECO:0008006" key="3">
    <source>
        <dbReference type="Google" id="ProtNLM"/>
    </source>
</evidence>
<dbReference type="InterPro" id="IPR029058">
    <property type="entry name" value="AB_hydrolase_fold"/>
</dbReference>
<dbReference type="SUPFAM" id="SSF53474">
    <property type="entry name" value="alpha/beta-Hydrolases"/>
    <property type="match status" value="1"/>
</dbReference>
<sequence length="362" mass="41189">MIKLSELKQYAKLHIKSQDFQGLDPQQVLNSIYREPTHDGEDDGAWDLIWIKAAKQSLKNGHVSDAIQCYNFARFPYPETDAQKKASQELVRTFENHYCDENVKKHTIYVQGKSLSFYTANLDQSKPCLLVLGGIVSIKEQWSVFLKAGKTMGFSVVVTEFPGVGENRLTFHESSHQMIGKILDYLSRQADVENTFIVGMSFGGQLAIKQALEDPRIKGITTVGAPINRFYQEYSEATVPLITRRTLSHVCNLRDDELQNHMRSLALSAKQIQKLIIPLTYIFSARDEIIPYSEKQFIKQNVSNLKLIEFDDIHGSPNHLEYIQKMIPLSVLKQSGSKNIKLKIILSALLMIENLKKRVGKK</sequence>
<evidence type="ECO:0000313" key="1">
    <source>
        <dbReference type="EMBL" id="AEV19292.1"/>
    </source>
</evidence>
<accession>A0ABN3ZTT7</accession>
<dbReference type="Proteomes" id="UP000005636">
    <property type="component" value="Chromosome"/>
</dbReference>
<name>A0ABN3ZTT7_GEOTH</name>
<dbReference type="Gene3D" id="3.40.50.1820">
    <property type="entry name" value="alpha/beta hydrolase"/>
    <property type="match status" value="1"/>
</dbReference>